<gene>
    <name evidence="1" type="ORF">K8U61_00190</name>
</gene>
<dbReference type="RefSeq" id="WP_224120938.1">
    <property type="nucleotide sequence ID" value="NZ_JAIQZJ010000001.1"/>
</dbReference>
<name>A0ABS7U6K1_9ACTN</name>
<evidence type="ECO:0000313" key="1">
    <source>
        <dbReference type="EMBL" id="MBZ5736561.1"/>
    </source>
</evidence>
<proteinExistence type="predicted"/>
<keyword evidence="2" id="KW-1185">Reference proteome</keyword>
<dbReference type="Proteomes" id="UP000780875">
    <property type="component" value="Unassembled WGS sequence"/>
</dbReference>
<reference evidence="1 2" key="1">
    <citation type="submission" date="2021-09" db="EMBL/GenBank/DDBJ databases">
        <title>Whole genome sequence of Nocardioides sp. GBK3QG-3.</title>
        <authorList>
            <person name="Tuo L."/>
        </authorList>
    </citation>
    <scope>NUCLEOTIDE SEQUENCE [LARGE SCALE GENOMIC DNA]</scope>
    <source>
        <strain evidence="1 2">GBK3QG-3</strain>
    </source>
</reference>
<organism evidence="1 2">
    <name type="scientific">Nocardioides mangrovi</name>
    <dbReference type="NCBI Taxonomy" id="2874580"/>
    <lineage>
        <taxon>Bacteria</taxon>
        <taxon>Bacillati</taxon>
        <taxon>Actinomycetota</taxon>
        <taxon>Actinomycetes</taxon>
        <taxon>Propionibacteriales</taxon>
        <taxon>Nocardioidaceae</taxon>
        <taxon>Nocardioides</taxon>
    </lineage>
</organism>
<protein>
    <submittedName>
        <fullName evidence="1">DUF1851 domain-containing protein</fullName>
    </submittedName>
</protein>
<evidence type="ECO:0000313" key="2">
    <source>
        <dbReference type="Proteomes" id="UP000780875"/>
    </source>
</evidence>
<comment type="caution">
    <text evidence="1">The sequence shown here is derived from an EMBL/GenBank/DDBJ whole genome shotgun (WGS) entry which is preliminary data.</text>
</comment>
<sequence>MELIRRFRADQYADALSSWTWLDRLAEMTPVLTNVFGDVFLQARDGSFWFLDVVGGRLDQVWSDAAALQADINDPRVQDEYLMVGLVQAAEAAALVPRDGQVLSFKVPPVLGGTLDAENVELADFVVSVKHRWSDT</sequence>
<dbReference type="EMBL" id="JAIQZJ010000001">
    <property type="protein sequence ID" value="MBZ5736561.1"/>
    <property type="molecule type" value="Genomic_DNA"/>
</dbReference>
<accession>A0ABS7U6K1</accession>